<evidence type="ECO:0000313" key="2">
    <source>
        <dbReference type="EMBL" id="MFD1718686.1"/>
    </source>
</evidence>
<organism evidence="2 3">
    <name type="scientific">Georgenia deserti</name>
    <dbReference type="NCBI Taxonomy" id="2093781"/>
    <lineage>
        <taxon>Bacteria</taxon>
        <taxon>Bacillati</taxon>
        <taxon>Actinomycetota</taxon>
        <taxon>Actinomycetes</taxon>
        <taxon>Micrococcales</taxon>
        <taxon>Bogoriellaceae</taxon>
        <taxon>Georgenia</taxon>
    </lineage>
</organism>
<keyword evidence="3" id="KW-1185">Reference proteome</keyword>
<feature type="domain" description="SnoaL-like" evidence="1">
    <location>
        <begin position="17"/>
        <end position="108"/>
    </location>
</feature>
<gene>
    <name evidence="2" type="ORF">ACFSE6_12630</name>
</gene>
<protein>
    <submittedName>
        <fullName evidence="2">Nuclear transport factor 2 family protein</fullName>
    </submittedName>
</protein>
<evidence type="ECO:0000313" key="3">
    <source>
        <dbReference type="Proteomes" id="UP001597277"/>
    </source>
</evidence>
<dbReference type="EMBL" id="JBHUEE010000006">
    <property type="protein sequence ID" value="MFD1718686.1"/>
    <property type="molecule type" value="Genomic_DNA"/>
</dbReference>
<dbReference type="Proteomes" id="UP001597277">
    <property type="component" value="Unassembled WGS sequence"/>
</dbReference>
<comment type="caution">
    <text evidence="2">The sequence shown here is derived from an EMBL/GenBank/DDBJ whole genome shotgun (WGS) entry which is preliminary data.</text>
</comment>
<dbReference type="SUPFAM" id="SSF54427">
    <property type="entry name" value="NTF2-like"/>
    <property type="match status" value="1"/>
</dbReference>
<accession>A0ABW4L529</accession>
<dbReference type="Pfam" id="PF12680">
    <property type="entry name" value="SnoaL_2"/>
    <property type="match status" value="1"/>
</dbReference>
<reference evidence="3" key="1">
    <citation type="journal article" date="2019" name="Int. J. Syst. Evol. Microbiol.">
        <title>The Global Catalogue of Microorganisms (GCM) 10K type strain sequencing project: providing services to taxonomists for standard genome sequencing and annotation.</title>
        <authorList>
            <consortium name="The Broad Institute Genomics Platform"/>
            <consortium name="The Broad Institute Genome Sequencing Center for Infectious Disease"/>
            <person name="Wu L."/>
            <person name="Ma J."/>
        </authorList>
    </citation>
    <scope>NUCLEOTIDE SEQUENCE [LARGE SCALE GENOMIC DNA]</scope>
    <source>
        <strain evidence="3">JCM 17130</strain>
    </source>
</reference>
<dbReference type="InterPro" id="IPR037401">
    <property type="entry name" value="SnoaL-like"/>
</dbReference>
<dbReference type="Gene3D" id="3.10.450.50">
    <property type="match status" value="1"/>
</dbReference>
<sequence>MNESVKTSRGALDIALAYHRTWSQDAFDRAMAYIAPDIAVQTPAGPLQGGEAFRGFMGQFAATVEATELLAAYGDDARALVLYDTRTPDVPSAPGAELVTVRDGRITTMRILFDQLPFALAAGEVVPATAHVE</sequence>
<name>A0ABW4L529_9MICO</name>
<dbReference type="InterPro" id="IPR032710">
    <property type="entry name" value="NTF2-like_dom_sf"/>
</dbReference>
<dbReference type="RefSeq" id="WP_388007461.1">
    <property type="nucleotide sequence ID" value="NZ_JBHUEE010000006.1"/>
</dbReference>
<evidence type="ECO:0000259" key="1">
    <source>
        <dbReference type="Pfam" id="PF12680"/>
    </source>
</evidence>
<proteinExistence type="predicted"/>